<dbReference type="AlphaFoldDB" id="A0A9P4PMF5"/>
<proteinExistence type="predicted"/>
<sequence>MITVHIGATKTSSAPAAKHAHTTRKRRSKRRKVEFRCFDSIYDGTACTHAQAFHSQFQRETHTLPRNPKYSNALNSFGPLRSRVRFVGRKKKVKALTPLLAEGTNIHVSPCPFHMRIAVLPLFYSHFILIFSFSGINFGCDRVVTQSRSWAL</sequence>
<evidence type="ECO:0000313" key="2">
    <source>
        <dbReference type="EMBL" id="KAF2445833.1"/>
    </source>
</evidence>
<protein>
    <submittedName>
        <fullName evidence="2">Uncharacterized protein</fullName>
    </submittedName>
</protein>
<gene>
    <name evidence="2" type="ORF">P171DRAFT_274191</name>
</gene>
<dbReference type="Proteomes" id="UP000799764">
    <property type="component" value="Unassembled WGS sequence"/>
</dbReference>
<reference evidence="2" key="1">
    <citation type="journal article" date="2020" name="Stud. Mycol.">
        <title>101 Dothideomycetes genomes: a test case for predicting lifestyles and emergence of pathogens.</title>
        <authorList>
            <person name="Haridas S."/>
            <person name="Albert R."/>
            <person name="Binder M."/>
            <person name="Bloem J."/>
            <person name="Labutti K."/>
            <person name="Salamov A."/>
            <person name="Andreopoulos B."/>
            <person name="Baker S."/>
            <person name="Barry K."/>
            <person name="Bills G."/>
            <person name="Bluhm B."/>
            <person name="Cannon C."/>
            <person name="Castanera R."/>
            <person name="Culley D."/>
            <person name="Daum C."/>
            <person name="Ezra D."/>
            <person name="Gonzalez J."/>
            <person name="Henrissat B."/>
            <person name="Kuo A."/>
            <person name="Liang C."/>
            <person name="Lipzen A."/>
            <person name="Lutzoni F."/>
            <person name="Magnuson J."/>
            <person name="Mondo S."/>
            <person name="Nolan M."/>
            <person name="Ohm R."/>
            <person name="Pangilinan J."/>
            <person name="Park H.-J."/>
            <person name="Ramirez L."/>
            <person name="Alfaro M."/>
            <person name="Sun H."/>
            <person name="Tritt A."/>
            <person name="Yoshinaga Y."/>
            <person name="Zwiers L.-H."/>
            <person name="Turgeon B."/>
            <person name="Goodwin S."/>
            <person name="Spatafora J."/>
            <person name="Crous P."/>
            <person name="Grigoriev I."/>
        </authorList>
    </citation>
    <scope>NUCLEOTIDE SEQUENCE</scope>
    <source>
        <strain evidence="2">CBS 690.94</strain>
    </source>
</reference>
<keyword evidence="3" id="KW-1185">Reference proteome</keyword>
<name>A0A9P4PMF5_9PLEO</name>
<feature type="compositionally biased region" description="Basic residues" evidence="1">
    <location>
        <begin position="18"/>
        <end position="29"/>
    </location>
</feature>
<evidence type="ECO:0000256" key="1">
    <source>
        <dbReference type="SAM" id="MobiDB-lite"/>
    </source>
</evidence>
<evidence type="ECO:0000313" key="3">
    <source>
        <dbReference type="Proteomes" id="UP000799764"/>
    </source>
</evidence>
<organism evidence="2 3">
    <name type="scientific">Karstenula rhodostoma CBS 690.94</name>
    <dbReference type="NCBI Taxonomy" id="1392251"/>
    <lineage>
        <taxon>Eukaryota</taxon>
        <taxon>Fungi</taxon>
        <taxon>Dikarya</taxon>
        <taxon>Ascomycota</taxon>
        <taxon>Pezizomycotina</taxon>
        <taxon>Dothideomycetes</taxon>
        <taxon>Pleosporomycetidae</taxon>
        <taxon>Pleosporales</taxon>
        <taxon>Massarineae</taxon>
        <taxon>Didymosphaeriaceae</taxon>
        <taxon>Karstenula</taxon>
    </lineage>
</organism>
<comment type="caution">
    <text evidence="2">The sequence shown here is derived from an EMBL/GenBank/DDBJ whole genome shotgun (WGS) entry which is preliminary data.</text>
</comment>
<feature type="region of interest" description="Disordered" evidence="1">
    <location>
        <begin position="1"/>
        <end position="29"/>
    </location>
</feature>
<dbReference type="EMBL" id="MU001499">
    <property type="protein sequence ID" value="KAF2445833.1"/>
    <property type="molecule type" value="Genomic_DNA"/>
</dbReference>
<accession>A0A9P4PMF5</accession>